<evidence type="ECO:0000256" key="5">
    <source>
        <dbReference type="ARBA" id="ARBA00023136"/>
    </source>
</evidence>
<reference evidence="9" key="1">
    <citation type="submission" date="2017-09" db="EMBL/GenBank/DDBJ databases">
        <title>Depth-based differentiation of microbial function through sediment-hosted aquifers and enrichment of novel symbionts in the deep terrestrial subsurface.</title>
        <authorList>
            <person name="Probst A.J."/>
            <person name="Ladd B."/>
            <person name="Jarett J.K."/>
            <person name="Geller-Mcgrath D.E."/>
            <person name="Sieber C.M.K."/>
            <person name="Emerson J.B."/>
            <person name="Anantharaman K."/>
            <person name="Thomas B.C."/>
            <person name="Malmstrom R."/>
            <person name="Stieglmeier M."/>
            <person name="Klingl A."/>
            <person name="Woyke T."/>
            <person name="Ryan C.M."/>
            <person name="Banfield J.F."/>
        </authorList>
    </citation>
    <scope>NUCLEOTIDE SEQUENCE [LARGE SCALE GENOMIC DNA]</scope>
</reference>
<evidence type="ECO:0000256" key="1">
    <source>
        <dbReference type="ARBA" id="ARBA00004236"/>
    </source>
</evidence>
<feature type="domain" description="PDGLE" evidence="7">
    <location>
        <begin position="8"/>
        <end position="92"/>
    </location>
</feature>
<keyword evidence="4 6" id="KW-1133">Transmembrane helix</keyword>
<feature type="transmembrane region" description="Helical" evidence="6">
    <location>
        <begin position="7"/>
        <end position="26"/>
    </location>
</feature>
<dbReference type="InterPro" id="IPR025937">
    <property type="entry name" value="PDGLE_dom"/>
</dbReference>
<keyword evidence="3 6" id="KW-0812">Transmembrane</keyword>
<organism evidence="8 9">
    <name type="scientific">Candidatus Kerfeldbacteria bacterium CG08_land_8_20_14_0_20_42_7</name>
    <dbReference type="NCBI Taxonomy" id="2014245"/>
    <lineage>
        <taxon>Bacteria</taxon>
        <taxon>Candidatus Kerfeldiibacteriota</taxon>
    </lineage>
</organism>
<dbReference type="Pfam" id="PF13190">
    <property type="entry name" value="PDGLE"/>
    <property type="match status" value="1"/>
</dbReference>
<comment type="subcellular location">
    <subcellularLocation>
        <location evidence="1">Cell membrane</location>
    </subcellularLocation>
</comment>
<accession>A0A2H0YTD5</accession>
<proteinExistence type="predicted"/>
<keyword evidence="5 6" id="KW-0472">Membrane</keyword>
<sequence>MTRKISPWWFAFFIALFCGGIISLFVSGSPDGLERVAMNQGFFGSAIQFFEGVLPNYAVPGLSNTTLAQMIAGFIGTIVVFGVLYAIAWIINHIHPTGRTEK</sequence>
<keyword evidence="2" id="KW-1003">Cell membrane</keyword>
<feature type="transmembrane region" description="Helical" evidence="6">
    <location>
        <begin position="70"/>
        <end position="92"/>
    </location>
</feature>
<evidence type="ECO:0000259" key="7">
    <source>
        <dbReference type="Pfam" id="PF13190"/>
    </source>
</evidence>
<evidence type="ECO:0000313" key="9">
    <source>
        <dbReference type="Proteomes" id="UP000228711"/>
    </source>
</evidence>
<gene>
    <name evidence="8" type="ORF">COT25_02575</name>
</gene>
<evidence type="ECO:0000256" key="3">
    <source>
        <dbReference type="ARBA" id="ARBA00022692"/>
    </source>
</evidence>
<evidence type="ECO:0000313" key="8">
    <source>
        <dbReference type="EMBL" id="PIS41539.1"/>
    </source>
</evidence>
<name>A0A2H0YTD5_9BACT</name>
<comment type="caution">
    <text evidence="8">The sequence shown here is derived from an EMBL/GenBank/DDBJ whole genome shotgun (WGS) entry which is preliminary data.</text>
</comment>
<evidence type="ECO:0000256" key="4">
    <source>
        <dbReference type="ARBA" id="ARBA00022989"/>
    </source>
</evidence>
<dbReference type="EMBL" id="PEXV01000087">
    <property type="protein sequence ID" value="PIS41539.1"/>
    <property type="molecule type" value="Genomic_DNA"/>
</dbReference>
<evidence type="ECO:0000256" key="6">
    <source>
        <dbReference type="SAM" id="Phobius"/>
    </source>
</evidence>
<evidence type="ECO:0000256" key="2">
    <source>
        <dbReference type="ARBA" id="ARBA00022475"/>
    </source>
</evidence>
<protein>
    <recommendedName>
        <fullName evidence="7">PDGLE domain-containing protein</fullName>
    </recommendedName>
</protein>
<dbReference type="Proteomes" id="UP000228711">
    <property type="component" value="Unassembled WGS sequence"/>
</dbReference>
<dbReference type="AlphaFoldDB" id="A0A2H0YTD5"/>
<dbReference type="GO" id="GO:0005886">
    <property type="term" value="C:plasma membrane"/>
    <property type="evidence" value="ECO:0007669"/>
    <property type="project" value="UniProtKB-SubCell"/>
</dbReference>